<feature type="compositionally biased region" description="Basic residues" evidence="1">
    <location>
        <begin position="102"/>
        <end position="151"/>
    </location>
</feature>
<evidence type="ECO:0000256" key="1">
    <source>
        <dbReference type="SAM" id="MobiDB-lite"/>
    </source>
</evidence>
<reference evidence="2" key="1">
    <citation type="submission" date="2024-05" db="EMBL/GenBank/DDBJ databases">
        <title>Whole genome shotgun sequence of Streptomyces hygroscopicus NBRC 113678.</title>
        <authorList>
            <person name="Komaki H."/>
            <person name="Tamura T."/>
        </authorList>
    </citation>
    <scope>NUCLEOTIDE SEQUENCE</scope>
    <source>
        <strain evidence="2">N11-34</strain>
    </source>
</reference>
<evidence type="ECO:0000313" key="3">
    <source>
        <dbReference type="Proteomes" id="UP001054854"/>
    </source>
</evidence>
<keyword evidence="3" id="KW-1185">Reference proteome</keyword>
<comment type="caution">
    <text evidence="2">The sequence shown here is derived from an EMBL/GenBank/DDBJ whole genome shotgun (WGS) entry which is preliminary data.</text>
</comment>
<protein>
    <submittedName>
        <fullName evidence="2">Uncharacterized protein</fullName>
    </submittedName>
</protein>
<name>A0ABQ3U958_STRHY</name>
<dbReference type="EMBL" id="BNEK01000005">
    <property type="protein sequence ID" value="GHJ31746.1"/>
    <property type="molecule type" value="Genomic_DNA"/>
</dbReference>
<evidence type="ECO:0000313" key="2">
    <source>
        <dbReference type="EMBL" id="GHJ31746.1"/>
    </source>
</evidence>
<gene>
    <name evidence="2" type="ORF">TPA0910_61790</name>
</gene>
<feature type="region of interest" description="Disordered" evidence="1">
    <location>
        <begin position="81"/>
        <end position="151"/>
    </location>
</feature>
<dbReference type="Proteomes" id="UP001054854">
    <property type="component" value="Unassembled WGS sequence"/>
</dbReference>
<accession>A0ABQ3U958</accession>
<organism evidence="2 3">
    <name type="scientific">Streptomyces hygroscopicus</name>
    <dbReference type="NCBI Taxonomy" id="1912"/>
    <lineage>
        <taxon>Bacteria</taxon>
        <taxon>Bacillati</taxon>
        <taxon>Actinomycetota</taxon>
        <taxon>Actinomycetes</taxon>
        <taxon>Kitasatosporales</taxon>
        <taxon>Streptomycetaceae</taxon>
        <taxon>Streptomyces</taxon>
        <taxon>Streptomyces violaceusniger group</taxon>
    </lineage>
</organism>
<sequence>MAHQECQSYRSAARAGTSAPAVRTLAVVGPLADECELDWYSGSLIRRSSPREALADRLGAERVVFADGLETVRLRTAAGWVRVSDPAEDEGPAGNRRERIRRERVRQTKPRRGRERRRKARQGRVRPRKARRARDRRRKAGWEKVRRRRVR</sequence>
<proteinExistence type="predicted"/>